<dbReference type="InterPro" id="IPR043129">
    <property type="entry name" value="ATPase_NBD"/>
</dbReference>
<dbReference type="Pfam" id="PF00480">
    <property type="entry name" value="ROK"/>
    <property type="match status" value="1"/>
</dbReference>
<sequence length="384" mass="40673">MIDTFSNSGWPRLHDGQKRVLFEILVHGPQSRVELASRLGLSRTSLTRLARELVEVGFVEEGEMLPSAARGRPREMLRLRPGSAHFAGIKLTGDALYAVATDLSAQVVGKREYVLGSREVPDVVELIGRVVNEMLADLELPSAVGVSLAGDVRRVDGHEFVDRSVFLGWDDVPLAELVAAECGLPGFVSNDVLGLTAAHHWFGAGVGLDSMALVGVGAGVRSGLVSGGRLVVGAHGTPGKVGHPRMRGTGASCWRGHRDCVYSFVTTPAIEVNAGVEPGDYATAVRRAQLGDPRAMQAFDDAASALGIVVSQVINVFDPQKVVITGEGTAMLDLAYARFEEALGDTCDRMPAEGVIERQPFDFSHYARGAAINALRGLTGGLAG</sequence>
<protein>
    <submittedName>
        <fullName evidence="3">Putative NBD/HSP70 family sugar kinase</fullName>
    </submittedName>
</protein>
<dbReference type="InterPro" id="IPR000835">
    <property type="entry name" value="HTH_MarR-typ"/>
</dbReference>
<accession>A0A2M9BVV6</accession>
<proteinExistence type="inferred from homology"/>
<comment type="similarity">
    <text evidence="1">Belongs to the ROK (NagC/XylR) family.</text>
</comment>
<dbReference type="Gene3D" id="1.10.10.10">
    <property type="entry name" value="Winged helix-like DNA-binding domain superfamily/Winged helix DNA-binding domain"/>
    <property type="match status" value="1"/>
</dbReference>
<dbReference type="SUPFAM" id="SSF46785">
    <property type="entry name" value="Winged helix' DNA-binding domain"/>
    <property type="match status" value="1"/>
</dbReference>
<dbReference type="GO" id="GO:0016301">
    <property type="term" value="F:kinase activity"/>
    <property type="evidence" value="ECO:0007669"/>
    <property type="project" value="UniProtKB-KW"/>
</dbReference>
<gene>
    <name evidence="3" type="ORF">CLV54_1873</name>
</gene>
<dbReference type="InterPro" id="IPR011991">
    <property type="entry name" value="ArsR-like_HTH"/>
</dbReference>
<evidence type="ECO:0000259" key="2">
    <source>
        <dbReference type="Pfam" id="PF12802"/>
    </source>
</evidence>
<name>A0A2M9BVV6_9MICO</name>
<reference evidence="3 4" key="1">
    <citation type="submission" date="2017-11" db="EMBL/GenBank/DDBJ databases">
        <title>Genomic Encyclopedia of Archaeal and Bacterial Type Strains, Phase II (KMG-II): From Individual Species to Whole Genera.</title>
        <authorList>
            <person name="Goeker M."/>
        </authorList>
    </citation>
    <scope>NUCLEOTIDE SEQUENCE [LARGE SCALE GENOMIC DNA]</scope>
    <source>
        <strain evidence="3 4">DSM 25625</strain>
    </source>
</reference>
<dbReference type="Gene3D" id="3.30.420.40">
    <property type="match status" value="2"/>
</dbReference>
<dbReference type="CDD" id="cd00090">
    <property type="entry name" value="HTH_ARSR"/>
    <property type="match status" value="1"/>
</dbReference>
<dbReference type="InterPro" id="IPR036388">
    <property type="entry name" value="WH-like_DNA-bd_sf"/>
</dbReference>
<dbReference type="InterPro" id="IPR000600">
    <property type="entry name" value="ROK"/>
</dbReference>
<dbReference type="AlphaFoldDB" id="A0A2M9BVV6"/>
<dbReference type="Pfam" id="PF12802">
    <property type="entry name" value="MarR_2"/>
    <property type="match status" value="1"/>
</dbReference>
<evidence type="ECO:0000313" key="3">
    <source>
        <dbReference type="EMBL" id="PJJ62080.1"/>
    </source>
</evidence>
<dbReference type="EMBL" id="PGFB01000003">
    <property type="protein sequence ID" value="PJJ62080.1"/>
    <property type="molecule type" value="Genomic_DNA"/>
</dbReference>
<evidence type="ECO:0000256" key="1">
    <source>
        <dbReference type="ARBA" id="ARBA00006479"/>
    </source>
</evidence>
<dbReference type="Proteomes" id="UP000230161">
    <property type="component" value="Unassembled WGS sequence"/>
</dbReference>
<keyword evidence="4" id="KW-1185">Reference proteome</keyword>
<dbReference type="PANTHER" id="PTHR18964:SF149">
    <property type="entry name" value="BIFUNCTIONAL UDP-N-ACETYLGLUCOSAMINE 2-EPIMERASE_N-ACETYLMANNOSAMINE KINASE"/>
    <property type="match status" value="1"/>
</dbReference>
<feature type="domain" description="HTH marR-type" evidence="2">
    <location>
        <begin position="16"/>
        <end position="61"/>
    </location>
</feature>
<dbReference type="InterPro" id="IPR036390">
    <property type="entry name" value="WH_DNA-bd_sf"/>
</dbReference>
<dbReference type="GO" id="GO:0003700">
    <property type="term" value="F:DNA-binding transcription factor activity"/>
    <property type="evidence" value="ECO:0007669"/>
    <property type="project" value="InterPro"/>
</dbReference>
<evidence type="ECO:0000313" key="4">
    <source>
        <dbReference type="Proteomes" id="UP000230161"/>
    </source>
</evidence>
<dbReference type="PANTHER" id="PTHR18964">
    <property type="entry name" value="ROK (REPRESSOR, ORF, KINASE) FAMILY"/>
    <property type="match status" value="1"/>
</dbReference>
<comment type="caution">
    <text evidence="3">The sequence shown here is derived from an EMBL/GenBank/DDBJ whole genome shotgun (WGS) entry which is preliminary data.</text>
</comment>
<dbReference type="RefSeq" id="WP_170061973.1">
    <property type="nucleotide sequence ID" value="NZ_PGFB01000003.1"/>
</dbReference>
<keyword evidence="3" id="KW-0418">Kinase</keyword>
<keyword evidence="3" id="KW-0808">Transferase</keyword>
<organism evidence="3 4">
    <name type="scientific">Compostimonas suwonensis</name>
    <dbReference type="NCBI Taxonomy" id="1048394"/>
    <lineage>
        <taxon>Bacteria</taxon>
        <taxon>Bacillati</taxon>
        <taxon>Actinomycetota</taxon>
        <taxon>Actinomycetes</taxon>
        <taxon>Micrococcales</taxon>
        <taxon>Microbacteriaceae</taxon>
        <taxon>Compostimonas</taxon>
    </lineage>
</organism>
<dbReference type="SUPFAM" id="SSF53067">
    <property type="entry name" value="Actin-like ATPase domain"/>
    <property type="match status" value="1"/>
</dbReference>